<evidence type="ECO:0000313" key="3">
    <source>
        <dbReference type="Proteomes" id="UP000281553"/>
    </source>
</evidence>
<name>A0A3P7QM28_DIBLA</name>
<accession>A0A3P7QM28</accession>
<dbReference type="EMBL" id="UYRU01082723">
    <property type="protein sequence ID" value="VDN32802.1"/>
    <property type="molecule type" value="Genomic_DNA"/>
</dbReference>
<evidence type="ECO:0000256" key="1">
    <source>
        <dbReference type="SAM" id="MobiDB-lite"/>
    </source>
</evidence>
<organism evidence="2 3">
    <name type="scientific">Dibothriocephalus latus</name>
    <name type="common">Fish tapeworm</name>
    <name type="synonym">Diphyllobothrium latum</name>
    <dbReference type="NCBI Taxonomy" id="60516"/>
    <lineage>
        <taxon>Eukaryota</taxon>
        <taxon>Metazoa</taxon>
        <taxon>Spiralia</taxon>
        <taxon>Lophotrochozoa</taxon>
        <taxon>Platyhelminthes</taxon>
        <taxon>Cestoda</taxon>
        <taxon>Eucestoda</taxon>
        <taxon>Diphyllobothriidea</taxon>
        <taxon>Diphyllobothriidae</taxon>
        <taxon>Dibothriocephalus</taxon>
    </lineage>
</organism>
<gene>
    <name evidence="2" type="ORF">DILT_LOCUS16065</name>
</gene>
<reference evidence="2 3" key="1">
    <citation type="submission" date="2018-11" db="EMBL/GenBank/DDBJ databases">
        <authorList>
            <consortium name="Pathogen Informatics"/>
        </authorList>
    </citation>
    <scope>NUCLEOTIDE SEQUENCE [LARGE SCALE GENOMIC DNA]</scope>
</reference>
<keyword evidence="3" id="KW-1185">Reference proteome</keyword>
<proteinExistence type="predicted"/>
<feature type="compositionally biased region" description="Polar residues" evidence="1">
    <location>
        <begin position="87"/>
        <end position="96"/>
    </location>
</feature>
<sequence length="96" mass="10821">MWSKHHSKQQHPSAPMGFHEDDAHSACLNCSFDFRPLHRKLTRAEDIAGRLRTSALSKTSLTEQQHLVDDGYTSLSERPKNSDETSESPLPSKMTS</sequence>
<feature type="region of interest" description="Disordered" evidence="1">
    <location>
        <begin position="1"/>
        <end position="20"/>
    </location>
</feature>
<evidence type="ECO:0000313" key="2">
    <source>
        <dbReference type="EMBL" id="VDN32802.1"/>
    </source>
</evidence>
<dbReference type="AlphaFoldDB" id="A0A3P7QM28"/>
<feature type="region of interest" description="Disordered" evidence="1">
    <location>
        <begin position="62"/>
        <end position="96"/>
    </location>
</feature>
<protein>
    <submittedName>
        <fullName evidence="2">Uncharacterized protein</fullName>
    </submittedName>
</protein>
<dbReference type="Proteomes" id="UP000281553">
    <property type="component" value="Unassembled WGS sequence"/>
</dbReference>